<name>A0A8H7N295_BIOOC</name>
<gene>
    <name evidence="1" type="ORF">IM811_004144</name>
</gene>
<organism evidence="1 2">
    <name type="scientific">Bionectria ochroleuca</name>
    <name type="common">Gliocladium roseum</name>
    <dbReference type="NCBI Taxonomy" id="29856"/>
    <lineage>
        <taxon>Eukaryota</taxon>
        <taxon>Fungi</taxon>
        <taxon>Dikarya</taxon>
        <taxon>Ascomycota</taxon>
        <taxon>Pezizomycotina</taxon>
        <taxon>Sordariomycetes</taxon>
        <taxon>Hypocreomycetidae</taxon>
        <taxon>Hypocreales</taxon>
        <taxon>Bionectriaceae</taxon>
        <taxon>Clonostachys</taxon>
    </lineage>
</organism>
<protein>
    <submittedName>
        <fullName evidence="1">Uncharacterized protein</fullName>
    </submittedName>
</protein>
<dbReference type="EMBL" id="JADCTT010000012">
    <property type="protein sequence ID" value="KAF9745843.1"/>
    <property type="molecule type" value="Genomic_DNA"/>
</dbReference>
<sequence>MPLTLKPIDNDETAPWGLSISSSDFQKLKGGFSPISMDDKWVIKAMEPDQNGNITVHYARSWTGAQFYILTLKPADDNSAVVETITWRGGPNTSATTSSKQARKETVILSRMLLGCQFESLPQYDPSIFWNPQDDESDD</sequence>
<dbReference type="Proteomes" id="UP000616885">
    <property type="component" value="Unassembled WGS sequence"/>
</dbReference>
<dbReference type="AlphaFoldDB" id="A0A8H7N295"/>
<evidence type="ECO:0000313" key="1">
    <source>
        <dbReference type="EMBL" id="KAF9745843.1"/>
    </source>
</evidence>
<evidence type="ECO:0000313" key="2">
    <source>
        <dbReference type="Proteomes" id="UP000616885"/>
    </source>
</evidence>
<accession>A0A8H7N295</accession>
<comment type="caution">
    <text evidence="1">The sequence shown here is derived from an EMBL/GenBank/DDBJ whole genome shotgun (WGS) entry which is preliminary data.</text>
</comment>
<reference evidence="1" key="1">
    <citation type="submission" date="2020-10" db="EMBL/GenBank/DDBJ databases">
        <title>High-Quality Genome Resource of Clonostachys rosea strain S41 by Oxford Nanopore Long-Read Sequencing.</title>
        <authorList>
            <person name="Wang H."/>
        </authorList>
    </citation>
    <scope>NUCLEOTIDE SEQUENCE</scope>
    <source>
        <strain evidence="1">S41</strain>
    </source>
</reference>
<proteinExistence type="predicted"/>